<dbReference type="InterPro" id="IPR002781">
    <property type="entry name" value="TM_pro_TauE-like"/>
</dbReference>
<evidence type="ECO:0000256" key="3">
    <source>
        <dbReference type="ARBA" id="ARBA00022692"/>
    </source>
</evidence>
<keyword evidence="8" id="KW-1185">Reference proteome</keyword>
<protein>
    <recommendedName>
        <fullName evidence="6">Probable membrane transporter protein</fullName>
    </recommendedName>
</protein>
<proteinExistence type="inferred from homology"/>
<evidence type="ECO:0000256" key="6">
    <source>
        <dbReference type="RuleBase" id="RU363041"/>
    </source>
</evidence>
<evidence type="ECO:0000256" key="5">
    <source>
        <dbReference type="ARBA" id="ARBA00023136"/>
    </source>
</evidence>
<evidence type="ECO:0000256" key="2">
    <source>
        <dbReference type="ARBA" id="ARBA00009142"/>
    </source>
</evidence>
<sequence length="272" mass="27562">MSTVLTAFLTLLLFGCLTGVTTVLFGFGGGFVTIPVVHGFLIATGQDHGADAMHVAVATSTAVMAVNAVTAASGRRRSGRPRRDYLWPLAGFVLLGAAMGSLVATWLSGALLHALFVVYLLIAIADSLLREGFLTATDGGEPRPLGRITTTFGGVGIGTVAAGLGVGGSVMTVPLLRRRGLPMATTTALANALSVPVAVAGSIVYALAPAAQALPGRVGSIDLVACAALLSGSLPTVALVRRVATRVPDRLHSAAYVGLLVLVLIVMLVTGP</sequence>
<feature type="transmembrane region" description="Helical" evidence="6">
    <location>
        <begin position="220"/>
        <end position="241"/>
    </location>
</feature>
<feature type="transmembrane region" description="Helical" evidence="6">
    <location>
        <begin position="150"/>
        <end position="176"/>
    </location>
</feature>
<comment type="similarity">
    <text evidence="2 6">Belongs to the 4-toluene sulfonate uptake permease (TSUP) (TC 2.A.102) family.</text>
</comment>
<feature type="transmembrane region" description="Helical" evidence="6">
    <location>
        <begin position="85"/>
        <end position="104"/>
    </location>
</feature>
<dbReference type="Pfam" id="PF01925">
    <property type="entry name" value="TauE"/>
    <property type="match status" value="1"/>
</dbReference>
<evidence type="ECO:0000256" key="1">
    <source>
        <dbReference type="ARBA" id="ARBA00004141"/>
    </source>
</evidence>
<feature type="transmembrane region" description="Helical" evidence="6">
    <location>
        <begin position="253"/>
        <end position="271"/>
    </location>
</feature>
<name>A0ABN1V6Z1_9ACTN</name>
<feature type="transmembrane region" description="Helical" evidence="6">
    <location>
        <begin position="188"/>
        <end position="208"/>
    </location>
</feature>
<dbReference type="EMBL" id="BAAAKV010000090">
    <property type="protein sequence ID" value="GAA1197734.1"/>
    <property type="molecule type" value="Genomic_DNA"/>
</dbReference>
<keyword evidence="4 6" id="KW-1133">Transmembrane helix</keyword>
<organism evidence="7 8">
    <name type="scientific">Streptomyces hebeiensis</name>
    <dbReference type="NCBI Taxonomy" id="229486"/>
    <lineage>
        <taxon>Bacteria</taxon>
        <taxon>Bacillati</taxon>
        <taxon>Actinomycetota</taxon>
        <taxon>Actinomycetes</taxon>
        <taxon>Kitasatosporales</taxon>
        <taxon>Streptomycetaceae</taxon>
        <taxon>Streptomyces</taxon>
    </lineage>
</organism>
<evidence type="ECO:0000313" key="7">
    <source>
        <dbReference type="EMBL" id="GAA1197734.1"/>
    </source>
</evidence>
<keyword evidence="5 6" id="KW-0472">Membrane</keyword>
<feature type="transmembrane region" description="Helical" evidence="6">
    <location>
        <begin position="55"/>
        <end position="73"/>
    </location>
</feature>
<comment type="subcellular location">
    <subcellularLocation>
        <location evidence="6">Cell membrane</location>
        <topology evidence="6">Multi-pass membrane protein</topology>
    </subcellularLocation>
    <subcellularLocation>
        <location evidence="1">Membrane</location>
        <topology evidence="1">Multi-pass membrane protein</topology>
    </subcellularLocation>
</comment>
<evidence type="ECO:0000256" key="4">
    <source>
        <dbReference type="ARBA" id="ARBA00022989"/>
    </source>
</evidence>
<accession>A0ABN1V6Z1</accession>
<dbReference type="InterPro" id="IPR051598">
    <property type="entry name" value="TSUP/Inactive_protease-like"/>
</dbReference>
<gene>
    <name evidence="7" type="ORF">GCM10009654_63210</name>
</gene>
<comment type="caution">
    <text evidence="7">The sequence shown here is derived from an EMBL/GenBank/DDBJ whole genome shotgun (WGS) entry which is preliminary data.</text>
</comment>
<dbReference type="PANTHER" id="PTHR43701:SF2">
    <property type="entry name" value="MEMBRANE TRANSPORTER PROTEIN YJNA-RELATED"/>
    <property type="match status" value="1"/>
</dbReference>
<reference evidence="7 8" key="1">
    <citation type="journal article" date="2019" name="Int. J. Syst. Evol. Microbiol.">
        <title>The Global Catalogue of Microorganisms (GCM) 10K type strain sequencing project: providing services to taxonomists for standard genome sequencing and annotation.</title>
        <authorList>
            <consortium name="The Broad Institute Genomics Platform"/>
            <consortium name="The Broad Institute Genome Sequencing Center for Infectious Disease"/>
            <person name="Wu L."/>
            <person name="Ma J."/>
        </authorList>
    </citation>
    <scope>NUCLEOTIDE SEQUENCE [LARGE SCALE GENOMIC DNA]</scope>
    <source>
        <strain evidence="7 8">JCM 12696</strain>
    </source>
</reference>
<keyword evidence="3 6" id="KW-0812">Transmembrane</keyword>
<dbReference type="Proteomes" id="UP001501371">
    <property type="component" value="Unassembled WGS sequence"/>
</dbReference>
<evidence type="ECO:0000313" key="8">
    <source>
        <dbReference type="Proteomes" id="UP001501371"/>
    </source>
</evidence>
<keyword evidence="6" id="KW-1003">Cell membrane</keyword>
<dbReference type="PANTHER" id="PTHR43701">
    <property type="entry name" value="MEMBRANE TRANSPORTER PROTEIN MJ0441-RELATED"/>
    <property type="match status" value="1"/>
</dbReference>